<name>A0ABD2PA62_9CUCU</name>
<keyword evidence="2" id="KW-1185">Reference proteome</keyword>
<proteinExistence type="predicted"/>
<accession>A0ABD2PA62</accession>
<sequence>MTQYPNLLTSPRNTNCIEHVNFTEESIMKYIKNLKSSRGSRFRWLQFKVPEDVCTAICYPLAKIMTISYASNKLPVDWKRAGVV</sequence>
<gene>
    <name evidence="1" type="ORF">HHI36_002188</name>
</gene>
<evidence type="ECO:0000313" key="2">
    <source>
        <dbReference type="Proteomes" id="UP001516400"/>
    </source>
</evidence>
<comment type="caution">
    <text evidence="1">The sequence shown here is derived from an EMBL/GenBank/DDBJ whole genome shotgun (WGS) entry which is preliminary data.</text>
</comment>
<protein>
    <submittedName>
        <fullName evidence="1">Uncharacterized protein</fullName>
    </submittedName>
</protein>
<dbReference type="Proteomes" id="UP001516400">
    <property type="component" value="Unassembled WGS sequence"/>
</dbReference>
<evidence type="ECO:0000313" key="1">
    <source>
        <dbReference type="EMBL" id="KAL3287724.1"/>
    </source>
</evidence>
<reference evidence="1 2" key="1">
    <citation type="journal article" date="2021" name="BMC Biol.">
        <title>Horizontally acquired antibacterial genes associated with adaptive radiation of ladybird beetles.</title>
        <authorList>
            <person name="Li H.S."/>
            <person name="Tang X.F."/>
            <person name="Huang Y.H."/>
            <person name="Xu Z.Y."/>
            <person name="Chen M.L."/>
            <person name="Du X.Y."/>
            <person name="Qiu B.Y."/>
            <person name="Chen P.T."/>
            <person name="Zhang W."/>
            <person name="Slipinski A."/>
            <person name="Escalona H.E."/>
            <person name="Waterhouse R.M."/>
            <person name="Zwick A."/>
            <person name="Pang H."/>
        </authorList>
    </citation>
    <scope>NUCLEOTIDE SEQUENCE [LARGE SCALE GENOMIC DNA]</scope>
    <source>
        <strain evidence="1">SYSU2018</strain>
    </source>
</reference>
<dbReference type="EMBL" id="JABFTP020000185">
    <property type="protein sequence ID" value="KAL3287724.1"/>
    <property type="molecule type" value="Genomic_DNA"/>
</dbReference>
<organism evidence="1 2">
    <name type="scientific">Cryptolaemus montrouzieri</name>
    <dbReference type="NCBI Taxonomy" id="559131"/>
    <lineage>
        <taxon>Eukaryota</taxon>
        <taxon>Metazoa</taxon>
        <taxon>Ecdysozoa</taxon>
        <taxon>Arthropoda</taxon>
        <taxon>Hexapoda</taxon>
        <taxon>Insecta</taxon>
        <taxon>Pterygota</taxon>
        <taxon>Neoptera</taxon>
        <taxon>Endopterygota</taxon>
        <taxon>Coleoptera</taxon>
        <taxon>Polyphaga</taxon>
        <taxon>Cucujiformia</taxon>
        <taxon>Coccinelloidea</taxon>
        <taxon>Coccinellidae</taxon>
        <taxon>Scymninae</taxon>
        <taxon>Scymnini</taxon>
        <taxon>Cryptolaemus</taxon>
    </lineage>
</organism>
<feature type="non-terminal residue" evidence="1">
    <location>
        <position position="84"/>
    </location>
</feature>
<dbReference type="AlphaFoldDB" id="A0ABD2PA62"/>